<feature type="region of interest" description="Disordered" evidence="1">
    <location>
        <begin position="1"/>
        <end position="21"/>
    </location>
</feature>
<name>A0A645GQJ3_9ZZZZ</name>
<organism evidence="2">
    <name type="scientific">bioreactor metagenome</name>
    <dbReference type="NCBI Taxonomy" id="1076179"/>
    <lineage>
        <taxon>unclassified sequences</taxon>
        <taxon>metagenomes</taxon>
        <taxon>ecological metagenomes</taxon>
    </lineage>
</organism>
<sequence>MLQLLQHKIGHDKGSLNDTRGANIRNPAIYDDGGVQHLGPRHSLPGLAAFAGHPTGGGQFPAPPKHNGPAQIGKSHIQQHLNPKAQQPKLDAGGKGAQQKSDKQTYD</sequence>
<evidence type="ECO:0000256" key="1">
    <source>
        <dbReference type="SAM" id="MobiDB-lite"/>
    </source>
</evidence>
<feature type="compositionally biased region" description="Polar residues" evidence="1">
    <location>
        <begin position="76"/>
        <end position="85"/>
    </location>
</feature>
<evidence type="ECO:0000313" key="2">
    <source>
        <dbReference type="EMBL" id="MPN25943.1"/>
    </source>
</evidence>
<proteinExistence type="predicted"/>
<dbReference type="EMBL" id="VSSQ01075310">
    <property type="protein sequence ID" value="MPN25943.1"/>
    <property type="molecule type" value="Genomic_DNA"/>
</dbReference>
<comment type="caution">
    <text evidence="2">The sequence shown here is derived from an EMBL/GenBank/DDBJ whole genome shotgun (WGS) entry which is preliminary data.</text>
</comment>
<feature type="region of interest" description="Disordered" evidence="1">
    <location>
        <begin position="33"/>
        <end position="107"/>
    </location>
</feature>
<reference evidence="2" key="1">
    <citation type="submission" date="2019-08" db="EMBL/GenBank/DDBJ databases">
        <authorList>
            <person name="Kucharzyk K."/>
            <person name="Murdoch R.W."/>
            <person name="Higgins S."/>
            <person name="Loffler F."/>
        </authorList>
    </citation>
    <scope>NUCLEOTIDE SEQUENCE</scope>
</reference>
<dbReference type="AlphaFoldDB" id="A0A645GQJ3"/>
<gene>
    <name evidence="2" type="ORF">SDC9_173364</name>
</gene>
<protein>
    <submittedName>
        <fullName evidence="2">Uncharacterized protein</fullName>
    </submittedName>
</protein>
<accession>A0A645GQJ3</accession>